<dbReference type="AlphaFoldDB" id="A0A2P2NQZ4"/>
<name>A0A2P2NQZ4_RHIMU</name>
<protein>
    <submittedName>
        <fullName evidence="1">Uncharacterized protein</fullName>
    </submittedName>
</protein>
<organism evidence="1">
    <name type="scientific">Rhizophora mucronata</name>
    <name type="common">Asiatic mangrove</name>
    <dbReference type="NCBI Taxonomy" id="61149"/>
    <lineage>
        <taxon>Eukaryota</taxon>
        <taxon>Viridiplantae</taxon>
        <taxon>Streptophyta</taxon>
        <taxon>Embryophyta</taxon>
        <taxon>Tracheophyta</taxon>
        <taxon>Spermatophyta</taxon>
        <taxon>Magnoliopsida</taxon>
        <taxon>eudicotyledons</taxon>
        <taxon>Gunneridae</taxon>
        <taxon>Pentapetalae</taxon>
        <taxon>rosids</taxon>
        <taxon>fabids</taxon>
        <taxon>Malpighiales</taxon>
        <taxon>Rhizophoraceae</taxon>
        <taxon>Rhizophora</taxon>
    </lineage>
</organism>
<dbReference type="EMBL" id="GGEC01064336">
    <property type="protein sequence ID" value="MBX44820.1"/>
    <property type="molecule type" value="Transcribed_RNA"/>
</dbReference>
<reference evidence="1" key="1">
    <citation type="submission" date="2018-02" db="EMBL/GenBank/DDBJ databases">
        <title>Rhizophora mucronata_Transcriptome.</title>
        <authorList>
            <person name="Meera S.P."/>
            <person name="Sreeshan A."/>
            <person name="Augustine A."/>
        </authorList>
    </citation>
    <scope>NUCLEOTIDE SEQUENCE</scope>
    <source>
        <tissue evidence="1">Leaf</tissue>
    </source>
</reference>
<accession>A0A2P2NQZ4</accession>
<sequence length="23" mass="2890">MYSSWKHHRLNESNLIGIWLLEY</sequence>
<proteinExistence type="predicted"/>
<evidence type="ECO:0000313" key="1">
    <source>
        <dbReference type="EMBL" id="MBX44820.1"/>
    </source>
</evidence>